<comment type="caution">
    <text evidence="2">The sequence shown here is derived from an EMBL/GenBank/DDBJ whole genome shotgun (WGS) entry which is preliminary data.</text>
</comment>
<organism evidence="2 3">
    <name type="scientific">Parathielavia hyrcaniae</name>
    <dbReference type="NCBI Taxonomy" id="113614"/>
    <lineage>
        <taxon>Eukaryota</taxon>
        <taxon>Fungi</taxon>
        <taxon>Dikarya</taxon>
        <taxon>Ascomycota</taxon>
        <taxon>Pezizomycotina</taxon>
        <taxon>Sordariomycetes</taxon>
        <taxon>Sordariomycetidae</taxon>
        <taxon>Sordariales</taxon>
        <taxon>Chaetomiaceae</taxon>
        <taxon>Parathielavia</taxon>
    </lineage>
</organism>
<name>A0AAN6SZJ4_9PEZI</name>
<evidence type="ECO:0000256" key="1">
    <source>
        <dbReference type="SAM" id="Phobius"/>
    </source>
</evidence>
<keyword evidence="1" id="KW-0472">Membrane</keyword>
<dbReference type="EMBL" id="MU863655">
    <property type="protein sequence ID" value="KAK4098786.1"/>
    <property type="molecule type" value="Genomic_DNA"/>
</dbReference>
<feature type="transmembrane region" description="Helical" evidence="1">
    <location>
        <begin position="15"/>
        <end position="33"/>
    </location>
</feature>
<evidence type="ECO:0000313" key="2">
    <source>
        <dbReference type="EMBL" id="KAK4098786.1"/>
    </source>
</evidence>
<gene>
    <name evidence="2" type="ORF">N658DRAFT_209730</name>
</gene>
<sequence length="63" mass="7164">MGAACPMRGTDKWGAVWYLCGGMPGIVRYVLYIHRIPNLMRIRAVQVINHGDTRKKARNQPPK</sequence>
<dbReference type="AlphaFoldDB" id="A0AAN6SZJ4"/>
<dbReference type="Proteomes" id="UP001305647">
    <property type="component" value="Unassembled WGS sequence"/>
</dbReference>
<keyword evidence="1" id="KW-1133">Transmembrane helix</keyword>
<protein>
    <submittedName>
        <fullName evidence="2">Uncharacterized protein</fullName>
    </submittedName>
</protein>
<keyword evidence="3" id="KW-1185">Reference proteome</keyword>
<reference evidence="2" key="1">
    <citation type="journal article" date="2023" name="Mol. Phylogenet. Evol.">
        <title>Genome-scale phylogeny and comparative genomics of the fungal order Sordariales.</title>
        <authorList>
            <person name="Hensen N."/>
            <person name="Bonometti L."/>
            <person name="Westerberg I."/>
            <person name="Brannstrom I.O."/>
            <person name="Guillou S."/>
            <person name="Cros-Aarteil S."/>
            <person name="Calhoun S."/>
            <person name="Haridas S."/>
            <person name="Kuo A."/>
            <person name="Mondo S."/>
            <person name="Pangilinan J."/>
            <person name="Riley R."/>
            <person name="LaButti K."/>
            <person name="Andreopoulos B."/>
            <person name="Lipzen A."/>
            <person name="Chen C."/>
            <person name="Yan M."/>
            <person name="Daum C."/>
            <person name="Ng V."/>
            <person name="Clum A."/>
            <person name="Steindorff A."/>
            <person name="Ohm R.A."/>
            <person name="Martin F."/>
            <person name="Silar P."/>
            <person name="Natvig D.O."/>
            <person name="Lalanne C."/>
            <person name="Gautier V."/>
            <person name="Ament-Velasquez S.L."/>
            <person name="Kruys A."/>
            <person name="Hutchinson M.I."/>
            <person name="Powell A.J."/>
            <person name="Barry K."/>
            <person name="Miller A.N."/>
            <person name="Grigoriev I.V."/>
            <person name="Debuchy R."/>
            <person name="Gladieux P."/>
            <person name="Hiltunen Thoren M."/>
            <person name="Johannesson H."/>
        </authorList>
    </citation>
    <scope>NUCLEOTIDE SEQUENCE</scope>
    <source>
        <strain evidence="2">CBS 757.83</strain>
    </source>
</reference>
<proteinExistence type="predicted"/>
<reference evidence="2" key="2">
    <citation type="submission" date="2023-05" db="EMBL/GenBank/DDBJ databases">
        <authorList>
            <consortium name="Lawrence Berkeley National Laboratory"/>
            <person name="Steindorff A."/>
            <person name="Hensen N."/>
            <person name="Bonometti L."/>
            <person name="Westerberg I."/>
            <person name="Brannstrom I.O."/>
            <person name="Guillou S."/>
            <person name="Cros-Aarteil S."/>
            <person name="Calhoun S."/>
            <person name="Haridas S."/>
            <person name="Kuo A."/>
            <person name="Mondo S."/>
            <person name="Pangilinan J."/>
            <person name="Riley R."/>
            <person name="Labutti K."/>
            <person name="Andreopoulos B."/>
            <person name="Lipzen A."/>
            <person name="Chen C."/>
            <person name="Yanf M."/>
            <person name="Daum C."/>
            <person name="Ng V."/>
            <person name="Clum A."/>
            <person name="Ohm R."/>
            <person name="Martin F."/>
            <person name="Silar P."/>
            <person name="Natvig D."/>
            <person name="Lalanne C."/>
            <person name="Gautier V."/>
            <person name="Ament-Velasquez S.L."/>
            <person name="Kruys A."/>
            <person name="Hutchinson M.I."/>
            <person name="Powell A.J."/>
            <person name="Barry K."/>
            <person name="Miller A.N."/>
            <person name="Grigoriev I.V."/>
            <person name="Debuchy R."/>
            <person name="Gladieux P."/>
            <person name="Thoren M.H."/>
            <person name="Johannesson H."/>
        </authorList>
    </citation>
    <scope>NUCLEOTIDE SEQUENCE</scope>
    <source>
        <strain evidence="2">CBS 757.83</strain>
    </source>
</reference>
<accession>A0AAN6SZJ4</accession>
<keyword evidence="1" id="KW-0812">Transmembrane</keyword>
<evidence type="ECO:0000313" key="3">
    <source>
        <dbReference type="Proteomes" id="UP001305647"/>
    </source>
</evidence>